<name>A0A0F9QU82_9ZZZZ</name>
<evidence type="ECO:0000313" key="1">
    <source>
        <dbReference type="EMBL" id="KKN40557.1"/>
    </source>
</evidence>
<protein>
    <submittedName>
        <fullName evidence="1">Uncharacterized protein</fullName>
    </submittedName>
</protein>
<accession>A0A0F9QU82</accession>
<proteinExistence type="predicted"/>
<gene>
    <name evidence="1" type="ORF">LCGC14_0731930</name>
</gene>
<sequence length="67" mass="7965">MENKYYYFISFAQQTKNTTGFSWRILGFDKIVTIMDLQEALEKHNPEFNTISIINFKLIDKKQVGKE</sequence>
<dbReference type="EMBL" id="LAZR01001697">
    <property type="protein sequence ID" value="KKN40557.1"/>
    <property type="molecule type" value="Genomic_DNA"/>
</dbReference>
<dbReference type="AlphaFoldDB" id="A0A0F9QU82"/>
<comment type="caution">
    <text evidence="1">The sequence shown here is derived from an EMBL/GenBank/DDBJ whole genome shotgun (WGS) entry which is preliminary data.</text>
</comment>
<organism evidence="1">
    <name type="scientific">marine sediment metagenome</name>
    <dbReference type="NCBI Taxonomy" id="412755"/>
    <lineage>
        <taxon>unclassified sequences</taxon>
        <taxon>metagenomes</taxon>
        <taxon>ecological metagenomes</taxon>
    </lineage>
</organism>
<reference evidence="1" key="1">
    <citation type="journal article" date="2015" name="Nature">
        <title>Complex archaea that bridge the gap between prokaryotes and eukaryotes.</title>
        <authorList>
            <person name="Spang A."/>
            <person name="Saw J.H."/>
            <person name="Jorgensen S.L."/>
            <person name="Zaremba-Niedzwiedzka K."/>
            <person name="Martijn J."/>
            <person name="Lind A.E."/>
            <person name="van Eijk R."/>
            <person name="Schleper C."/>
            <person name="Guy L."/>
            <person name="Ettema T.J."/>
        </authorList>
    </citation>
    <scope>NUCLEOTIDE SEQUENCE</scope>
</reference>